<proteinExistence type="predicted"/>
<name>A0ABW2G064_9ACTN</name>
<keyword evidence="2" id="KW-0812">Transmembrane</keyword>
<feature type="region of interest" description="Disordered" evidence="1">
    <location>
        <begin position="148"/>
        <end position="247"/>
    </location>
</feature>
<dbReference type="Proteomes" id="UP001596435">
    <property type="component" value="Unassembled WGS sequence"/>
</dbReference>
<keyword evidence="4" id="KW-1185">Reference proteome</keyword>
<sequence>MPQQRERSGPQNGRRIDLSLAQVAAAALAAVVGAVLASELGVYGTVVGAAVVSVGATTGGALFQHAFRSTGERLRGVTDRTGAVRATPVPAESPDGWNESAVLRARSTRILRPRTWRGWAAVTGLVFALAMVPIVAVEAAVGKPMHDITTGGSGSGTSLNPGSGRTVVPPAEPGPSGAPFGGSTGHSPSQAPHSPSATPSGAASAAPDPSAPADSPAASPTEEPAVPSAGASSPAPAAGSPAAGAAG</sequence>
<dbReference type="EMBL" id="JBHTAJ010000055">
    <property type="protein sequence ID" value="MFC7182899.1"/>
    <property type="molecule type" value="Genomic_DNA"/>
</dbReference>
<feature type="transmembrane region" description="Helical" evidence="2">
    <location>
        <begin position="116"/>
        <end position="136"/>
    </location>
</feature>
<evidence type="ECO:0000313" key="4">
    <source>
        <dbReference type="Proteomes" id="UP001596435"/>
    </source>
</evidence>
<reference evidence="4" key="1">
    <citation type="journal article" date="2019" name="Int. J. Syst. Evol. Microbiol.">
        <title>The Global Catalogue of Microorganisms (GCM) 10K type strain sequencing project: providing services to taxonomists for standard genome sequencing and annotation.</title>
        <authorList>
            <consortium name="The Broad Institute Genomics Platform"/>
            <consortium name="The Broad Institute Genome Sequencing Center for Infectious Disease"/>
            <person name="Wu L."/>
            <person name="Ma J."/>
        </authorList>
    </citation>
    <scope>NUCLEOTIDE SEQUENCE [LARGE SCALE GENOMIC DNA]</scope>
    <source>
        <strain evidence="4">CGMCC 1.12859</strain>
    </source>
</reference>
<comment type="caution">
    <text evidence="3">The sequence shown here is derived from an EMBL/GenBank/DDBJ whole genome shotgun (WGS) entry which is preliminary data.</text>
</comment>
<keyword evidence="2" id="KW-0472">Membrane</keyword>
<organism evidence="3 4">
    <name type="scientific">Kitasatospora paranensis</name>
    <dbReference type="NCBI Taxonomy" id="258053"/>
    <lineage>
        <taxon>Bacteria</taxon>
        <taxon>Bacillati</taxon>
        <taxon>Actinomycetota</taxon>
        <taxon>Actinomycetes</taxon>
        <taxon>Kitasatosporales</taxon>
        <taxon>Streptomycetaceae</taxon>
        <taxon>Kitasatospora</taxon>
    </lineage>
</organism>
<protein>
    <submittedName>
        <fullName evidence="3">Uncharacterized protein</fullName>
    </submittedName>
</protein>
<feature type="transmembrane region" description="Helical" evidence="2">
    <location>
        <begin position="43"/>
        <end position="63"/>
    </location>
</feature>
<dbReference type="RefSeq" id="WP_345707617.1">
    <property type="nucleotide sequence ID" value="NZ_BAABKV010000001.1"/>
</dbReference>
<gene>
    <name evidence="3" type="ORF">ACFQMG_25440</name>
</gene>
<feature type="compositionally biased region" description="Low complexity" evidence="1">
    <location>
        <begin position="186"/>
        <end position="247"/>
    </location>
</feature>
<evidence type="ECO:0000256" key="1">
    <source>
        <dbReference type="SAM" id="MobiDB-lite"/>
    </source>
</evidence>
<feature type="transmembrane region" description="Helical" evidence="2">
    <location>
        <begin position="20"/>
        <end position="37"/>
    </location>
</feature>
<evidence type="ECO:0000256" key="2">
    <source>
        <dbReference type="SAM" id="Phobius"/>
    </source>
</evidence>
<keyword evidence="2" id="KW-1133">Transmembrane helix</keyword>
<evidence type="ECO:0000313" key="3">
    <source>
        <dbReference type="EMBL" id="MFC7182899.1"/>
    </source>
</evidence>
<accession>A0ABW2G064</accession>